<dbReference type="InterPro" id="IPR006426">
    <property type="entry name" value="Asn_synth_AEB"/>
</dbReference>
<dbReference type="KEGG" id="amv:ACMV_18550"/>
<evidence type="ECO:0000256" key="4">
    <source>
        <dbReference type="ARBA" id="ARBA00022741"/>
    </source>
</evidence>
<evidence type="ECO:0000256" key="2">
    <source>
        <dbReference type="ARBA" id="ARBA00005752"/>
    </source>
</evidence>
<gene>
    <name evidence="11" type="ordered locus">ACMV_18550</name>
</gene>
<dbReference type="InterPro" id="IPR001962">
    <property type="entry name" value="Asn_synthase"/>
</dbReference>
<dbReference type="GO" id="GO:0005524">
    <property type="term" value="F:ATP binding"/>
    <property type="evidence" value="ECO:0007669"/>
    <property type="project" value="UniProtKB-KW"/>
</dbReference>
<dbReference type="SUPFAM" id="SSF56235">
    <property type="entry name" value="N-terminal nucleophile aminohydrolases (Ntn hydrolases)"/>
    <property type="match status" value="1"/>
</dbReference>
<dbReference type="Gene3D" id="3.60.20.10">
    <property type="entry name" value="Glutamine Phosphoribosylpyrophosphate, subunit 1, domain 1"/>
    <property type="match status" value="1"/>
</dbReference>
<dbReference type="GO" id="GO:0006529">
    <property type="term" value="P:asparagine biosynthetic process"/>
    <property type="evidence" value="ECO:0007669"/>
    <property type="project" value="InterPro"/>
</dbReference>
<dbReference type="PROSITE" id="PS51278">
    <property type="entry name" value="GATASE_TYPE_2"/>
    <property type="match status" value="1"/>
</dbReference>
<comment type="pathway">
    <text evidence="1">Amino-acid biosynthesis; L-asparagine biosynthesis; L-asparagine from L-aspartate (L-Gln route): step 1/1.</text>
</comment>
<dbReference type="AlphaFoldDB" id="F0IZJ2"/>
<reference evidence="11 12" key="1">
    <citation type="submission" date="2010-12" db="EMBL/GenBank/DDBJ databases">
        <title>Whole genome sequence of Acidiphilium multivorum AIU301.</title>
        <authorList>
            <person name="Narita-Yamada S."/>
            <person name="Nakamura S."/>
            <person name="Ito N."/>
            <person name="Takarada H."/>
            <person name="Katano Y."/>
            <person name="Nakazawa H."/>
            <person name="Hosoyama A."/>
            <person name="Yamada R."/>
            <person name="Fujita N."/>
        </authorList>
    </citation>
    <scope>NUCLEOTIDE SEQUENCE [LARGE SCALE GENOMIC DNA]</scope>
    <source>
        <strain evidence="12">DSM 11245 / JCM 8867 / AIU301</strain>
    </source>
</reference>
<feature type="binding site" evidence="8">
    <location>
        <position position="77"/>
    </location>
    <ligand>
        <name>L-glutamine</name>
        <dbReference type="ChEBI" id="CHEBI:58359"/>
    </ligand>
</feature>
<dbReference type="InterPro" id="IPR029055">
    <property type="entry name" value="Ntn_hydrolases_N"/>
</dbReference>
<dbReference type="InterPro" id="IPR051786">
    <property type="entry name" value="ASN_synthetase/amidase"/>
</dbReference>
<dbReference type="Proteomes" id="UP000007100">
    <property type="component" value="Chromosome"/>
</dbReference>
<dbReference type="PANTHER" id="PTHR43284">
    <property type="entry name" value="ASPARAGINE SYNTHETASE (GLUTAMINE-HYDROLYZING)"/>
    <property type="match status" value="1"/>
</dbReference>
<evidence type="ECO:0000256" key="5">
    <source>
        <dbReference type="ARBA" id="ARBA00022840"/>
    </source>
</evidence>
<dbReference type="Pfam" id="PF00733">
    <property type="entry name" value="Asn_synthase"/>
    <property type="match status" value="1"/>
</dbReference>
<dbReference type="PIRSF" id="PIRSF001589">
    <property type="entry name" value="Asn_synthetase_glu-h"/>
    <property type="match status" value="1"/>
</dbReference>
<evidence type="ECO:0000256" key="3">
    <source>
        <dbReference type="ARBA" id="ARBA00012737"/>
    </source>
</evidence>
<evidence type="ECO:0000256" key="6">
    <source>
        <dbReference type="ARBA" id="ARBA00022962"/>
    </source>
</evidence>
<feature type="binding site" evidence="8">
    <location>
        <begin position="338"/>
        <end position="339"/>
    </location>
    <ligand>
        <name>ATP</name>
        <dbReference type="ChEBI" id="CHEBI:30616"/>
    </ligand>
</feature>
<evidence type="ECO:0000256" key="8">
    <source>
        <dbReference type="PIRSR" id="PIRSR001589-2"/>
    </source>
</evidence>
<dbReference type="InterPro" id="IPR014729">
    <property type="entry name" value="Rossmann-like_a/b/a_fold"/>
</dbReference>
<dbReference type="NCBIfam" id="TIGR01536">
    <property type="entry name" value="asn_synth_AEB"/>
    <property type="match status" value="1"/>
</dbReference>
<feature type="binding site" evidence="8">
    <location>
        <position position="267"/>
    </location>
    <ligand>
        <name>ATP</name>
        <dbReference type="ChEBI" id="CHEBI:30616"/>
    </ligand>
</feature>
<dbReference type="SUPFAM" id="SSF52402">
    <property type="entry name" value="Adenine nucleotide alpha hydrolases-like"/>
    <property type="match status" value="1"/>
</dbReference>
<evidence type="ECO:0000313" key="11">
    <source>
        <dbReference type="EMBL" id="BAJ81202.1"/>
    </source>
</evidence>
<proteinExistence type="inferred from homology"/>
<evidence type="ECO:0000259" key="10">
    <source>
        <dbReference type="PROSITE" id="PS51278"/>
    </source>
</evidence>
<dbReference type="PANTHER" id="PTHR43284:SF1">
    <property type="entry name" value="ASPARAGINE SYNTHETASE"/>
    <property type="match status" value="1"/>
</dbReference>
<name>F0IZJ2_ACIMA</name>
<dbReference type="Gene3D" id="3.40.50.620">
    <property type="entry name" value="HUPs"/>
    <property type="match status" value="2"/>
</dbReference>
<keyword evidence="11" id="KW-0436">Ligase</keyword>
<keyword evidence="12" id="KW-1185">Reference proteome</keyword>
<organism evidence="11 12">
    <name type="scientific">Acidiphilium multivorum (strain DSM 11245 / JCM 8867 / NBRC 100883 / AIU 301)</name>
    <dbReference type="NCBI Taxonomy" id="926570"/>
    <lineage>
        <taxon>Bacteria</taxon>
        <taxon>Pseudomonadati</taxon>
        <taxon>Pseudomonadota</taxon>
        <taxon>Alphaproteobacteria</taxon>
        <taxon>Acetobacterales</taxon>
        <taxon>Acidocellaceae</taxon>
        <taxon>Acidiphilium</taxon>
    </lineage>
</organism>
<dbReference type="HOGENOM" id="CLU_014658_3_1_5"/>
<evidence type="ECO:0000313" key="12">
    <source>
        <dbReference type="Proteomes" id="UP000007100"/>
    </source>
</evidence>
<dbReference type="GO" id="GO:0004066">
    <property type="term" value="F:asparagine synthase (glutamine-hydrolyzing) activity"/>
    <property type="evidence" value="ECO:0007669"/>
    <property type="project" value="UniProtKB-EC"/>
</dbReference>
<comment type="catalytic activity">
    <reaction evidence="7">
        <text>L-aspartate + L-glutamine + ATP + H2O = L-asparagine + L-glutamate + AMP + diphosphate + H(+)</text>
        <dbReference type="Rhea" id="RHEA:12228"/>
        <dbReference type="ChEBI" id="CHEBI:15377"/>
        <dbReference type="ChEBI" id="CHEBI:15378"/>
        <dbReference type="ChEBI" id="CHEBI:29985"/>
        <dbReference type="ChEBI" id="CHEBI:29991"/>
        <dbReference type="ChEBI" id="CHEBI:30616"/>
        <dbReference type="ChEBI" id="CHEBI:33019"/>
        <dbReference type="ChEBI" id="CHEBI:58048"/>
        <dbReference type="ChEBI" id="CHEBI:58359"/>
        <dbReference type="ChEBI" id="CHEBI:456215"/>
        <dbReference type="EC" id="6.3.5.4"/>
    </reaction>
</comment>
<keyword evidence="4 8" id="KW-0547">Nucleotide-binding</keyword>
<dbReference type="CDD" id="cd01991">
    <property type="entry name" value="Asn_synthase_B_C"/>
    <property type="match status" value="1"/>
</dbReference>
<sequence>MTDAIAHRGPDSEGLALDGQIGLGFRRLAVIDLAGSPQPMHSADGAQTIVFNGEIYNFRQLAAELAVLGQSFRTRGDTETILNGWRQWGAGVLDRLDGMFAFALWDRRTRQLLLARDRIGKKPLYYGTAPDGTLAFGSELAALRPVPGLTDRLDPTAIEDFLALGYIPDPASAFRDIRKLPPAHAMLIEADRPLPAPFRYWSLPRAHPPADAHEAAGVMGGLFEDAVARRMIADVPLGAFLSGGIDSGCVVALAARRTDRPLRCFTIGFPEADEREAASEIARHCGAEHETAEMSAHTILGDAAAQAAMFGEPFGDHSSVPSRAVAALARRHVTVALSGDGGDEAFGGYRRYRFHHLTDAARRMLPGPVRRRVIGTIARAYPKLDAAPRWLRAKSTLTELSLDSAEAYYRSVGRSEAATRHGLFSAGFRRDIEGHDPATRFHAVAADHEDDDALRVAQRIDLETWLPGDILVKTDRTSMAVGLEVRCPLLDPTLLAFGLALPADLKLRGGRGKAILRDVAASLLPASVMNRPKQGFAATLGPDMRKAAPQLREMLCGPQSALLASTWFDGPAVARLLDAHASGRRDHTALLWHLLVLDSFLADWQHQRRVPHDS</sequence>
<accession>F0IZJ2</accession>
<dbReference type="InterPro" id="IPR033738">
    <property type="entry name" value="AsnB_N"/>
</dbReference>
<protein>
    <recommendedName>
        <fullName evidence="3">asparagine synthase (glutamine-hydrolyzing)</fullName>
        <ecNumber evidence="3">6.3.5.4</ecNumber>
    </recommendedName>
</protein>
<dbReference type="InterPro" id="IPR017932">
    <property type="entry name" value="GATase_2_dom"/>
</dbReference>
<evidence type="ECO:0000256" key="7">
    <source>
        <dbReference type="ARBA" id="ARBA00048741"/>
    </source>
</evidence>
<feature type="domain" description="Glutamine amidotransferase type-2" evidence="10">
    <location>
        <begin position="1"/>
        <end position="191"/>
    </location>
</feature>
<evidence type="ECO:0000256" key="9">
    <source>
        <dbReference type="PIRSR" id="PIRSR001589-3"/>
    </source>
</evidence>
<keyword evidence="5 8" id="KW-0067">ATP-binding</keyword>
<dbReference type="EMBL" id="AP012035">
    <property type="protein sequence ID" value="BAJ81202.1"/>
    <property type="molecule type" value="Genomic_DNA"/>
</dbReference>
<keyword evidence="6" id="KW-0315">Glutamine amidotransferase</keyword>
<dbReference type="Pfam" id="PF13537">
    <property type="entry name" value="GATase_7"/>
    <property type="match status" value="1"/>
</dbReference>
<evidence type="ECO:0000256" key="1">
    <source>
        <dbReference type="ARBA" id="ARBA00005187"/>
    </source>
</evidence>
<comment type="similarity">
    <text evidence="2">Belongs to the asparagine synthetase family.</text>
</comment>
<dbReference type="GO" id="GO:0005829">
    <property type="term" value="C:cytosol"/>
    <property type="evidence" value="ECO:0007669"/>
    <property type="project" value="TreeGrafter"/>
</dbReference>
<feature type="site" description="Important for beta-aspartyl-AMP intermediate formation" evidence="9">
    <location>
        <position position="340"/>
    </location>
</feature>
<dbReference type="CDD" id="cd00712">
    <property type="entry name" value="AsnB"/>
    <property type="match status" value="1"/>
</dbReference>
<dbReference type="EC" id="6.3.5.4" evidence="3"/>